<feature type="compositionally biased region" description="Low complexity" evidence="1">
    <location>
        <begin position="410"/>
        <end position="422"/>
    </location>
</feature>
<sequence length="689" mass="78390">MERLGDKRQPLGIRDQNELPGDYNYVRNWLAQTQNEDVVDSFGQSRPRIGHLEGLVRHSHYPHTTYRPIENRNAVTSKPKPDQECTFSDSSLIKVSTAPVRKERTKIPEISHATEYGDIKRSHKYRKNVPSTTTSGSSQSSVVQPKQETFEKRHATRPERDRYDTKKGISKVEVTKKPIKKGGAKREGIERRLQEEGERAHQTDQVSSKMAELLLRLDDEVPQIPSEEVGNLKTHPETTNSVVTWSESQHSPRATTALDRAREEYLQRQHSATPDSVRKSIERTGIFKDTGIEYSSRRKSYLQEAAGKEVNGVRKKSMISLPRIPPLKSRPPDSVDVEDKEHRRVVVEYYDPNRGWYRKENSKSPTHPLDPVAAPIPVPFTRQQMARNARIKRPSTTLPVIREASDESLENSPSSISGISGEEIQRTESAPIRWSIVEGDISGYISNLHTNADEAQDRLILEPQVPGLIASQIDSWPQHNQQSRPDQQIGSMSSISRDAIPQSVMTDQREGQTRTGYINGTTRTPSKPTLHIRPNRENLPFLTRPLFRRGPQTSHEPPRQYIASIPRSPLIRLPSLYVQQLEYEQNEMSNGVFNENVEECGALKAQEPHFNTNTYDENWDNAQTADEIPYEAEDVLGYDDYIGDLSVSSDLKRQNNTDIFEGSTSRPEVTEFGYEKCGSRFSKQWLPNS</sequence>
<feature type="region of interest" description="Disordered" evidence="1">
    <location>
        <begin position="226"/>
        <end position="255"/>
    </location>
</feature>
<dbReference type="EMBL" id="QKRW01000005">
    <property type="protein sequence ID" value="RAL66818.1"/>
    <property type="molecule type" value="Genomic_DNA"/>
</dbReference>
<organism evidence="2 3">
    <name type="scientific">Monilinia fructigena</name>
    <dbReference type="NCBI Taxonomy" id="38457"/>
    <lineage>
        <taxon>Eukaryota</taxon>
        <taxon>Fungi</taxon>
        <taxon>Dikarya</taxon>
        <taxon>Ascomycota</taxon>
        <taxon>Pezizomycotina</taxon>
        <taxon>Leotiomycetes</taxon>
        <taxon>Helotiales</taxon>
        <taxon>Sclerotiniaceae</taxon>
        <taxon>Monilinia</taxon>
    </lineage>
</organism>
<evidence type="ECO:0000313" key="3">
    <source>
        <dbReference type="Proteomes" id="UP000249056"/>
    </source>
</evidence>
<dbReference type="OrthoDB" id="2537141at2759"/>
<keyword evidence="3" id="KW-1185">Reference proteome</keyword>
<gene>
    <name evidence="2" type="ORF">DID88_007601</name>
</gene>
<feature type="region of interest" description="Disordered" evidence="1">
    <location>
        <begin position="119"/>
        <end position="207"/>
    </location>
</feature>
<protein>
    <submittedName>
        <fullName evidence="2">Uncharacterized protein</fullName>
    </submittedName>
</protein>
<feature type="compositionally biased region" description="Polar residues" evidence="1">
    <location>
        <begin position="513"/>
        <end position="527"/>
    </location>
</feature>
<proteinExistence type="predicted"/>
<reference evidence="2 3" key="1">
    <citation type="submission" date="2018-06" db="EMBL/GenBank/DDBJ databases">
        <title>Genome Sequence of the Brown Rot Fungal Pathogen Monilinia fructigena.</title>
        <authorList>
            <person name="Landi L."/>
            <person name="De Miccolis Angelini R.M."/>
            <person name="Pollastro S."/>
            <person name="Abate D."/>
            <person name="Faretra F."/>
            <person name="Romanazzi G."/>
        </authorList>
    </citation>
    <scope>NUCLEOTIDE SEQUENCE [LARGE SCALE GENOMIC DNA]</scope>
    <source>
        <strain evidence="2 3">Mfrg269</strain>
    </source>
</reference>
<evidence type="ECO:0000256" key="1">
    <source>
        <dbReference type="SAM" id="MobiDB-lite"/>
    </source>
</evidence>
<dbReference type="AlphaFoldDB" id="A0A395J3W3"/>
<name>A0A395J3W3_9HELO</name>
<feature type="compositionally biased region" description="Basic and acidic residues" evidence="1">
    <location>
        <begin position="184"/>
        <end position="202"/>
    </location>
</feature>
<feature type="compositionally biased region" description="Polar residues" evidence="1">
    <location>
        <begin position="237"/>
        <end position="254"/>
    </location>
</feature>
<comment type="caution">
    <text evidence="2">The sequence shown here is derived from an EMBL/GenBank/DDBJ whole genome shotgun (WGS) entry which is preliminary data.</text>
</comment>
<feature type="compositionally biased region" description="Basic and acidic residues" evidence="1">
    <location>
        <begin position="148"/>
        <end position="167"/>
    </location>
</feature>
<evidence type="ECO:0000313" key="2">
    <source>
        <dbReference type="EMBL" id="RAL66818.1"/>
    </source>
</evidence>
<feature type="compositionally biased region" description="Polar residues" evidence="1">
    <location>
        <begin position="476"/>
        <end position="496"/>
    </location>
</feature>
<feature type="compositionally biased region" description="Low complexity" evidence="1">
    <location>
        <begin position="129"/>
        <end position="145"/>
    </location>
</feature>
<feature type="region of interest" description="Disordered" evidence="1">
    <location>
        <begin position="403"/>
        <end position="424"/>
    </location>
</feature>
<feature type="region of interest" description="Disordered" evidence="1">
    <location>
        <begin position="476"/>
        <end position="534"/>
    </location>
</feature>
<dbReference type="Proteomes" id="UP000249056">
    <property type="component" value="Unassembled WGS sequence"/>
</dbReference>
<accession>A0A395J3W3</accession>